<dbReference type="GO" id="GO:0006351">
    <property type="term" value="P:DNA-templated transcription"/>
    <property type="evidence" value="ECO:0007669"/>
    <property type="project" value="InterPro"/>
</dbReference>
<dbReference type="SMART" id="SM00066">
    <property type="entry name" value="GAL4"/>
    <property type="match status" value="1"/>
</dbReference>
<keyword evidence="6" id="KW-0804">Transcription</keyword>
<evidence type="ECO:0000256" key="3">
    <source>
        <dbReference type="ARBA" id="ARBA00022833"/>
    </source>
</evidence>
<keyword evidence="11" id="KW-1185">Reference proteome</keyword>
<keyword evidence="2" id="KW-0479">Metal-binding</keyword>
<dbReference type="PROSITE" id="PS00463">
    <property type="entry name" value="ZN2_CY6_FUNGAL_1"/>
    <property type="match status" value="1"/>
</dbReference>
<dbReference type="SUPFAM" id="SSF57701">
    <property type="entry name" value="Zn2/Cys6 DNA-binding domain"/>
    <property type="match status" value="1"/>
</dbReference>
<dbReference type="GO" id="GO:0043565">
    <property type="term" value="F:sequence-specific DNA binding"/>
    <property type="evidence" value="ECO:0007669"/>
    <property type="project" value="TreeGrafter"/>
</dbReference>
<evidence type="ECO:0000313" key="10">
    <source>
        <dbReference type="EMBL" id="KAF4622910.1"/>
    </source>
</evidence>
<feature type="region of interest" description="Disordered" evidence="8">
    <location>
        <begin position="1"/>
        <end position="46"/>
    </location>
</feature>
<dbReference type="EMBL" id="JAACJL010000001">
    <property type="protein sequence ID" value="KAF4622910.1"/>
    <property type="molecule type" value="Genomic_DNA"/>
</dbReference>
<reference evidence="10 11" key="1">
    <citation type="submission" date="2019-12" db="EMBL/GenBank/DDBJ databases">
        <authorList>
            <person name="Floudas D."/>
            <person name="Bentzer J."/>
            <person name="Ahren D."/>
            <person name="Johansson T."/>
            <person name="Persson P."/>
            <person name="Tunlid A."/>
        </authorList>
    </citation>
    <scope>NUCLEOTIDE SEQUENCE [LARGE SCALE GENOMIC DNA]</scope>
    <source>
        <strain evidence="10 11">CBS 102.39</strain>
    </source>
</reference>
<organism evidence="10 11">
    <name type="scientific">Agrocybe pediades</name>
    <dbReference type="NCBI Taxonomy" id="84607"/>
    <lineage>
        <taxon>Eukaryota</taxon>
        <taxon>Fungi</taxon>
        <taxon>Dikarya</taxon>
        <taxon>Basidiomycota</taxon>
        <taxon>Agaricomycotina</taxon>
        <taxon>Agaricomycetes</taxon>
        <taxon>Agaricomycetidae</taxon>
        <taxon>Agaricales</taxon>
        <taxon>Agaricineae</taxon>
        <taxon>Strophariaceae</taxon>
        <taxon>Agrocybe</taxon>
    </lineage>
</organism>
<dbReference type="InterPro" id="IPR007219">
    <property type="entry name" value="XnlR_reg_dom"/>
</dbReference>
<dbReference type="GO" id="GO:0045944">
    <property type="term" value="P:positive regulation of transcription by RNA polymerase II"/>
    <property type="evidence" value="ECO:0007669"/>
    <property type="project" value="TreeGrafter"/>
</dbReference>
<evidence type="ECO:0000256" key="8">
    <source>
        <dbReference type="SAM" id="MobiDB-lite"/>
    </source>
</evidence>
<keyword evidence="7" id="KW-0539">Nucleus</keyword>
<evidence type="ECO:0000256" key="2">
    <source>
        <dbReference type="ARBA" id="ARBA00022723"/>
    </source>
</evidence>
<dbReference type="GO" id="GO:0005634">
    <property type="term" value="C:nucleus"/>
    <property type="evidence" value="ECO:0007669"/>
    <property type="project" value="UniProtKB-SubCell"/>
</dbReference>
<feature type="compositionally biased region" description="Polar residues" evidence="8">
    <location>
        <begin position="454"/>
        <end position="469"/>
    </location>
</feature>
<protein>
    <recommendedName>
        <fullName evidence="9">Zn(2)-C6 fungal-type domain-containing protein</fullName>
    </recommendedName>
</protein>
<comment type="subcellular location">
    <subcellularLocation>
        <location evidence="1">Nucleus</location>
    </subcellularLocation>
</comment>
<gene>
    <name evidence="10" type="ORF">D9613_001494</name>
</gene>
<sequence length="795" mass="88016">MTSIPIPVIQFSANEQPTTSSVPSMRSTFSIGETDSEREESLAGRKRPRRTANACVRCKARKQRCDLQEFDHGPCRSCQKGNVPCILAEKIKKSAYPDDYVRSLETRVADLESHLRMLEPSGGFGNDHWDQTSPVISKGTPASLDSFCSSPGLIPKGWESTTDDGTEEEGQVARGIALLSLNSAAEPHYIGASSGWSWAKTVLGTLGPSRSPSSKYYSHRFRNLPDDFKHKQKPSPASDLPRIPSTAVADVLIRAVYEHIQARYPFQCWRTFNAWHAQRDKYIVDEPMGRDEQTAAFFIWLMYATGARLLETTHLPGLHPPEIYYAKAMEYLDTIVTLHNLANIQAFLLLAVYSLRCTEGPSVWHLVGLAMRLSVELGLHRKASRQARLRDPYTVELRRRIFWSVYGLDRFLALTMGRPLGIQDTDIDVELPLDVDFSESDDSALRSLSEKESATPSSPVATSEASAGTISQKPITSMTSALHIIKCRQIESEIQRLMYRVDHVGNNAEISPEVTRLLGKLDRWKANIPQRPAGPGSPPCCSPEWFSWRYFEATLFLLRPLTVNAQPSDPLLLRCAHAAAGAVEAQRRLHQLPPVSLSLSALHSVFLSGLTLLHCMHLNPRIVSPALANRAIRACSNTLFLYAQHFVAAEPFRDAFEDLANACLDDSEMDDGMGMRDVLETKLTSSSAAMDAEGGLLDPAWGHQLDDMSKLMTEGQRDSFYALVSSLGFATPSTDTPMDLNAAPSLAVHTQHFLATSAQPPRASIPSSMTPRLRPTFGDGWSNGILSPNHGRRTY</sequence>
<dbReference type="Proteomes" id="UP000521872">
    <property type="component" value="Unassembled WGS sequence"/>
</dbReference>
<dbReference type="GO" id="GO:0008270">
    <property type="term" value="F:zinc ion binding"/>
    <property type="evidence" value="ECO:0007669"/>
    <property type="project" value="InterPro"/>
</dbReference>
<keyword evidence="5" id="KW-0238">DNA-binding</keyword>
<dbReference type="PANTHER" id="PTHR47782:SF12">
    <property type="entry name" value="ZN(II)2CYS6 TRANSCRIPTION FACTOR (EUROFUNG)"/>
    <property type="match status" value="1"/>
</dbReference>
<evidence type="ECO:0000259" key="9">
    <source>
        <dbReference type="PROSITE" id="PS50048"/>
    </source>
</evidence>
<dbReference type="PANTHER" id="PTHR47782">
    <property type="entry name" value="ZN(II)2CYS6 TRANSCRIPTION FACTOR (EUROFUNG)-RELATED"/>
    <property type="match status" value="1"/>
</dbReference>
<feature type="domain" description="Zn(2)-C6 fungal-type" evidence="9">
    <location>
        <begin position="54"/>
        <end position="87"/>
    </location>
</feature>
<accession>A0A8H4R3T0</accession>
<dbReference type="SMART" id="SM00906">
    <property type="entry name" value="Fungal_trans"/>
    <property type="match status" value="1"/>
</dbReference>
<evidence type="ECO:0000256" key="5">
    <source>
        <dbReference type="ARBA" id="ARBA00023125"/>
    </source>
</evidence>
<dbReference type="CDD" id="cd12148">
    <property type="entry name" value="fungal_TF_MHR"/>
    <property type="match status" value="1"/>
</dbReference>
<dbReference type="InterPro" id="IPR001138">
    <property type="entry name" value="Zn2Cys6_DnaBD"/>
</dbReference>
<dbReference type="Pfam" id="PF00172">
    <property type="entry name" value="Zn_clus"/>
    <property type="match status" value="1"/>
</dbReference>
<dbReference type="InterPro" id="IPR052202">
    <property type="entry name" value="Yeast_MetPath_Reg"/>
</dbReference>
<dbReference type="GO" id="GO:0000981">
    <property type="term" value="F:DNA-binding transcription factor activity, RNA polymerase II-specific"/>
    <property type="evidence" value="ECO:0007669"/>
    <property type="project" value="InterPro"/>
</dbReference>
<comment type="caution">
    <text evidence="10">The sequence shown here is derived from an EMBL/GenBank/DDBJ whole genome shotgun (WGS) entry which is preliminary data.</text>
</comment>
<keyword evidence="4" id="KW-0805">Transcription regulation</keyword>
<evidence type="ECO:0000256" key="1">
    <source>
        <dbReference type="ARBA" id="ARBA00004123"/>
    </source>
</evidence>
<dbReference type="InterPro" id="IPR036864">
    <property type="entry name" value="Zn2-C6_fun-type_DNA-bd_sf"/>
</dbReference>
<dbReference type="Pfam" id="PF04082">
    <property type="entry name" value="Fungal_trans"/>
    <property type="match status" value="1"/>
</dbReference>
<proteinExistence type="predicted"/>
<dbReference type="Gene3D" id="4.10.240.10">
    <property type="entry name" value="Zn(2)-C6 fungal-type DNA-binding domain"/>
    <property type="match status" value="1"/>
</dbReference>
<evidence type="ECO:0000313" key="11">
    <source>
        <dbReference type="Proteomes" id="UP000521872"/>
    </source>
</evidence>
<dbReference type="PROSITE" id="PS50048">
    <property type="entry name" value="ZN2_CY6_FUNGAL_2"/>
    <property type="match status" value="1"/>
</dbReference>
<feature type="region of interest" description="Disordered" evidence="8">
    <location>
        <begin position="446"/>
        <end position="469"/>
    </location>
</feature>
<dbReference type="AlphaFoldDB" id="A0A8H4R3T0"/>
<keyword evidence="3" id="KW-0862">Zinc</keyword>
<name>A0A8H4R3T0_9AGAR</name>
<feature type="region of interest" description="Disordered" evidence="8">
    <location>
        <begin position="776"/>
        <end position="795"/>
    </location>
</feature>
<evidence type="ECO:0000256" key="4">
    <source>
        <dbReference type="ARBA" id="ARBA00023015"/>
    </source>
</evidence>
<dbReference type="CDD" id="cd00067">
    <property type="entry name" value="GAL4"/>
    <property type="match status" value="1"/>
</dbReference>
<evidence type="ECO:0000256" key="7">
    <source>
        <dbReference type="ARBA" id="ARBA00023242"/>
    </source>
</evidence>
<evidence type="ECO:0000256" key="6">
    <source>
        <dbReference type="ARBA" id="ARBA00023163"/>
    </source>
</evidence>
<feature type="compositionally biased region" description="Polar residues" evidence="8">
    <location>
        <begin position="11"/>
        <end position="33"/>
    </location>
</feature>